<dbReference type="InterPro" id="IPR036271">
    <property type="entry name" value="Tet_transcr_reg_TetR-rel_C_sf"/>
</dbReference>
<dbReference type="RefSeq" id="WP_155584310.1">
    <property type="nucleotide sequence ID" value="NZ_JBHSTH010000012.1"/>
</dbReference>
<dbReference type="AlphaFoldDB" id="A0A6I3WDV0"/>
<dbReference type="Pfam" id="PF00440">
    <property type="entry name" value="TetR_N"/>
    <property type="match status" value="1"/>
</dbReference>
<dbReference type="GO" id="GO:0003677">
    <property type="term" value="F:DNA binding"/>
    <property type="evidence" value="ECO:0007669"/>
    <property type="project" value="UniProtKB-UniRule"/>
</dbReference>
<dbReference type="InterPro" id="IPR009057">
    <property type="entry name" value="Homeodomain-like_sf"/>
</dbReference>
<accession>A0A6I3WDV0</accession>
<dbReference type="InterPro" id="IPR001647">
    <property type="entry name" value="HTH_TetR"/>
</dbReference>
<reference evidence="6 7" key="1">
    <citation type="submission" date="2019-11" db="EMBL/GenBank/DDBJ databases">
        <title>Pseudomonas karstica sp. nov. and Pseudomonas spelaei sp. nov. from karst caves.</title>
        <authorList>
            <person name="Zeman M."/>
        </authorList>
    </citation>
    <scope>NUCLEOTIDE SEQUENCE [LARGE SCALE GENOMIC DNA]</scope>
    <source>
        <strain evidence="6 7">CCM 7893</strain>
    </source>
</reference>
<protein>
    <submittedName>
        <fullName evidence="6">TetR family transcriptional regulator</fullName>
    </submittedName>
</protein>
<keyword evidence="7" id="KW-1185">Reference proteome</keyword>
<evidence type="ECO:0000256" key="3">
    <source>
        <dbReference type="ARBA" id="ARBA00023163"/>
    </source>
</evidence>
<comment type="caution">
    <text evidence="6">The sequence shown here is derived from an EMBL/GenBank/DDBJ whole genome shotgun (WGS) entry which is preliminary data.</text>
</comment>
<gene>
    <name evidence="6" type="ORF">GNF76_17115</name>
</gene>
<dbReference type="Gene3D" id="1.10.10.60">
    <property type="entry name" value="Homeodomain-like"/>
    <property type="match status" value="1"/>
</dbReference>
<dbReference type="PANTHER" id="PTHR47506:SF7">
    <property type="entry name" value="TRANSCRIPTIONAL REGULATORY PROTEIN"/>
    <property type="match status" value="1"/>
</dbReference>
<evidence type="ECO:0000256" key="2">
    <source>
        <dbReference type="ARBA" id="ARBA00023125"/>
    </source>
</evidence>
<evidence type="ECO:0000256" key="1">
    <source>
        <dbReference type="ARBA" id="ARBA00023015"/>
    </source>
</evidence>
<evidence type="ECO:0000256" key="4">
    <source>
        <dbReference type="PROSITE-ProRule" id="PRU00335"/>
    </source>
</evidence>
<dbReference type="EMBL" id="WNNK01000014">
    <property type="protein sequence ID" value="MUF06074.1"/>
    <property type="molecule type" value="Genomic_DNA"/>
</dbReference>
<dbReference type="Gene3D" id="1.10.357.10">
    <property type="entry name" value="Tetracycline Repressor, domain 2"/>
    <property type="match status" value="1"/>
</dbReference>
<evidence type="ECO:0000313" key="6">
    <source>
        <dbReference type="EMBL" id="MUF06074.1"/>
    </source>
</evidence>
<dbReference type="OrthoDB" id="9798857at2"/>
<evidence type="ECO:0000259" key="5">
    <source>
        <dbReference type="PROSITE" id="PS50977"/>
    </source>
</evidence>
<proteinExistence type="predicted"/>
<organism evidence="6 7">
    <name type="scientific">Pseudomonas spelaei</name>
    <dbReference type="NCBI Taxonomy" id="1055469"/>
    <lineage>
        <taxon>Bacteria</taxon>
        <taxon>Pseudomonadati</taxon>
        <taxon>Pseudomonadota</taxon>
        <taxon>Gammaproteobacteria</taxon>
        <taxon>Pseudomonadales</taxon>
        <taxon>Pseudomonadaceae</taxon>
        <taxon>Pseudomonas</taxon>
    </lineage>
</organism>
<keyword evidence="2 4" id="KW-0238">DNA-binding</keyword>
<feature type="DNA-binding region" description="H-T-H motif" evidence="4">
    <location>
        <begin position="32"/>
        <end position="51"/>
    </location>
</feature>
<name>A0A6I3WDV0_9PSED</name>
<dbReference type="PROSITE" id="PS50977">
    <property type="entry name" value="HTH_TETR_2"/>
    <property type="match status" value="1"/>
</dbReference>
<dbReference type="PANTHER" id="PTHR47506">
    <property type="entry name" value="TRANSCRIPTIONAL REGULATORY PROTEIN"/>
    <property type="match status" value="1"/>
</dbReference>
<dbReference type="SUPFAM" id="SSF48498">
    <property type="entry name" value="Tetracyclin repressor-like, C-terminal domain"/>
    <property type="match status" value="1"/>
</dbReference>
<feature type="domain" description="HTH tetR-type" evidence="5">
    <location>
        <begin position="9"/>
        <end position="69"/>
    </location>
</feature>
<dbReference type="SUPFAM" id="SSF46689">
    <property type="entry name" value="Homeodomain-like"/>
    <property type="match status" value="1"/>
</dbReference>
<dbReference type="Proteomes" id="UP000438196">
    <property type="component" value="Unassembled WGS sequence"/>
</dbReference>
<keyword evidence="3" id="KW-0804">Transcription</keyword>
<keyword evidence="1" id="KW-0805">Transcription regulation</keyword>
<evidence type="ECO:0000313" key="7">
    <source>
        <dbReference type="Proteomes" id="UP000438196"/>
    </source>
</evidence>
<sequence length="197" mass="21768">MRYSQDHKAQTHQRIIKEASVRFRRDGIGATGLQPLMKALNLTHGGFYAHFKSKDELVEKALHAAAEELDAHCAMLFSQERPLEAFIDSYLSEWHQTSPDQGCPLPTMSSELGQRGQSSPTTDTVLTARLKQVEAALASPNAEEQSLVMMSTLVGALVLARSVNSAELATRIRDVVSRNLKTQVDLQIRDKKKVSAP</sequence>